<dbReference type="PANTHER" id="PTHR46470">
    <property type="entry name" value="N-ACYLNEURAMINATE-9-PHOSPHATASE"/>
    <property type="match status" value="1"/>
</dbReference>
<evidence type="ECO:0000313" key="6">
    <source>
        <dbReference type="Proteomes" id="UP000613208"/>
    </source>
</evidence>
<reference evidence="5" key="1">
    <citation type="submission" date="2020-06" db="EMBL/GenBank/DDBJ databases">
        <title>Characterization of fructooligosaccharide metabolism and fructooligosaccharide-degrading enzymes in human commensal butyrate producers.</title>
        <authorList>
            <person name="Tanno H."/>
            <person name="Fujii T."/>
            <person name="Hirano K."/>
            <person name="Maeno S."/>
            <person name="Tonozuka T."/>
            <person name="Sakamoto M."/>
            <person name="Ohkuma M."/>
            <person name="Tochio T."/>
            <person name="Endo A."/>
        </authorList>
    </citation>
    <scope>NUCLEOTIDE SEQUENCE</scope>
    <source>
        <strain evidence="5">JCM 17466</strain>
    </source>
</reference>
<dbReference type="NCBIfam" id="TIGR01509">
    <property type="entry name" value="HAD-SF-IA-v3"/>
    <property type="match status" value="1"/>
</dbReference>
<dbReference type="Proteomes" id="UP000613208">
    <property type="component" value="Unassembled WGS sequence"/>
</dbReference>
<evidence type="ECO:0000256" key="4">
    <source>
        <dbReference type="ARBA" id="ARBA00022842"/>
    </source>
</evidence>
<evidence type="ECO:0000256" key="2">
    <source>
        <dbReference type="ARBA" id="ARBA00022723"/>
    </source>
</evidence>
<dbReference type="PANTHER" id="PTHR46470:SF2">
    <property type="entry name" value="GLYCERALDEHYDE 3-PHOSPHATE PHOSPHATASE"/>
    <property type="match status" value="1"/>
</dbReference>
<organism evidence="5 6">
    <name type="scientific">Anaerostipes butyraticus</name>
    <dbReference type="NCBI Taxonomy" id="645466"/>
    <lineage>
        <taxon>Bacteria</taxon>
        <taxon>Bacillati</taxon>
        <taxon>Bacillota</taxon>
        <taxon>Clostridia</taxon>
        <taxon>Lachnospirales</taxon>
        <taxon>Lachnospiraceae</taxon>
        <taxon>Anaerostipes</taxon>
    </lineage>
</organism>
<sequence length="238" mass="27898">MAKIIFDLDDTLYDLMEPFQKAHEEVFGDKTGADCEKLFMASRIYSDEAFYLVRDGKLPKEEEFAYRIQKTYQEAGLNPEREETDRFEERYRYYQKHLHVPEVIRKMLDLCVERETVIGILTNGTAVNQGKKIKVLGMERWFPKERIFISDEVGATKPDVRAFQAVEDSMDLDPKDTWFVGDTFEVDVDGAHNAGWHIIWFNHRKRKAPEGARQPDLEVRTAEELLEAVEKLTKWVKN</sequence>
<keyword evidence="4" id="KW-0460">Magnesium</keyword>
<dbReference type="SUPFAM" id="SSF56784">
    <property type="entry name" value="HAD-like"/>
    <property type="match status" value="1"/>
</dbReference>
<dbReference type="GO" id="GO:0044281">
    <property type="term" value="P:small molecule metabolic process"/>
    <property type="evidence" value="ECO:0007669"/>
    <property type="project" value="UniProtKB-ARBA"/>
</dbReference>
<dbReference type="SFLD" id="SFLDS00003">
    <property type="entry name" value="Haloacid_Dehalogenase"/>
    <property type="match status" value="1"/>
</dbReference>
<keyword evidence="6" id="KW-1185">Reference proteome</keyword>
<dbReference type="InterPro" id="IPR051400">
    <property type="entry name" value="HAD-like_hydrolase"/>
</dbReference>
<dbReference type="InterPro" id="IPR023198">
    <property type="entry name" value="PGP-like_dom2"/>
</dbReference>
<dbReference type="GO" id="GO:0046872">
    <property type="term" value="F:metal ion binding"/>
    <property type="evidence" value="ECO:0007669"/>
    <property type="project" value="UniProtKB-KW"/>
</dbReference>
<dbReference type="Pfam" id="PF00702">
    <property type="entry name" value="Hydrolase"/>
    <property type="match status" value="1"/>
</dbReference>
<dbReference type="SFLD" id="SFLDG01129">
    <property type="entry name" value="C1.5:_HAD__Beta-PGM__Phosphata"/>
    <property type="match status" value="1"/>
</dbReference>
<dbReference type="InterPro" id="IPR036412">
    <property type="entry name" value="HAD-like_sf"/>
</dbReference>
<dbReference type="Gene3D" id="1.10.150.240">
    <property type="entry name" value="Putative phosphatase, domain 2"/>
    <property type="match status" value="1"/>
</dbReference>
<dbReference type="InterPro" id="IPR023214">
    <property type="entry name" value="HAD_sf"/>
</dbReference>
<comment type="caution">
    <text evidence="5">The sequence shown here is derived from an EMBL/GenBank/DDBJ whole genome shotgun (WGS) entry which is preliminary data.</text>
</comment>
<dbReference type="GO" id="GO:0016791">
    <property type="term" value="F:phosphatase activity"/>
    <property type="evidence" value="ECO:0007669"/>
    <property type="project" value="TreeGrafter"/>
</dbReference>
<accession>A0A916Q7U6</accession>
<dbReference type="EMBL" id="BLYI01000047">
    <property type="protein sequence ID" value="GFO85917.1"/>
    <property type="molecule type" value="Genomic_DNA"/>
</dbReference>
<dbReference type="Gene3D" id="3.40.50.1000">
    <property type="entry name" value="HAD superfamily/HAD-like"/>
    <property type="match status" value="1"/>
</dbReference>
<dbReference type="InterPro" id="IPR006439">
    <property type="entry name" value="HAD-SF_hydro_IA"/>
</dbReference>
<dbReference type="NCBIfam" id="TIGR01549">
    <property type="entry name" value="HAD-SF-IA-v1"/>
    <property type="match status" value="1"/>
</dbReference>
<name>A0A916Q7U6_9FIRM</name>
<gene>
    <name evidence="5" type="ORF">ANBU17_22640</name>
</gene>
<keyword evidence="2" id="KW-0479">Metal-binding</keyword>
<proteinExistence type="predicted"/>
<evidence type="ECO:0000313" key="5">
    <source>
        <dbReference type="EMBL" id="GFO85917.1"/>
    </source>
</evidence>
<comment type="cofactor">
    <cofactor evidence="1">
        <name>Mg(2+)</name>
        <dbReference type="ChEBI" id="CHEBI:18420"/>
    </cofactor>
</comment>
<dbReference type="AlphaFoldDB" id="A0A916Q7U6"/>
<protein>
    <submittedName>
        <fullName evidence="5">Hydrolase</fullName>
    </submittedName>
</protein>
<evidence type="ECO:0000256" key="3">
    <source>
        <dbReference type="ARBA" id="ARBA00022801"/>
    </source>
</evidence>
<keyword evidence="3 5" id="KW-0378">Hydrolase</keyword>
<dbReference type="PRINTS" id="PR00413">
    <property type="entry name" value="HADHALOGNASE"/>
</dbReference>
<dbReference type="RefSeq" id="WP_201311604.1">
    <property type="nucleotide sequence ID" value="NZ_BLYI01000047.1"/>
</dbReference>
<evidence type="ECO:0000256" key="1">
    <source>
        <dbReference type="ARBA" id="ARBA00001946"/>
    </source>
</evidence>